<dbReference type="PANTHER" id="PTHR13664:SF0">
    <property type="entry name" value="BECLIN 1-ASSOCIATED AUTOPHAGY-RELATED KEY REGULATOR"/>
    <property type="match status" value="1"/>
</dbReference>
<dbReference type="GO" id="GO:0097632">
    <property type="term" value="C:extrinsic component of phagophore assembly site membrane"/>
    <property type="evidence" value="ECO:0007669"/>
    <property type="project" value="TreeGrafter"/>
</dbReference>
<protein>
    <submittedName>
        <fullName evidence="1">Uncharacterized protein</fullName>
    </submittedName>
</protein>
<dbReference type="GO" id="GO:0035032">
    <property type="term" value="C:phosphatidylinositol 3-kinase complex, class III"/>
    <property type="evidence" value="ECO:0007669"/>
    <property type="project" value="TreeGrafter"/>
</dbReference>
<dbReference type="GO" id="GO:0035014">
    <property type="term" value="F:phosphatidylinositol 3-kinase regulator activity"/>
    <property type="evidence" value="ECO:0007669"/>
    <property type="project" value="TreeGrafter"/>
</dbReference>
<dbReference type="GO" id="GO:0016240">
    <property type="term" value="P:autophagosome membrane docking"/>
    <property type="evidence" value="ECO:0007669"/>
    <property type="project" value="TreeGrafter"/>
</dbReference>
<dbReference type="EMBL" id="OA884538">
    <property type="protein sequence ID" value="CAD7280946.1"/>
    <property type="molecule type" value="Genomic_DNA"/>
</dbReference>
<dbReference type="GO" id="GO:0097629">
    <property type="term" value="C:extrinsic component of omegasome membrane"/>
    <property type="evidence" value="ECO:0007669"/>
    <property type="project" value="TreeGrafter"/>
</dbReference>
<evidence type="ECO:0000313" key="1">
    <source>
        <dbReference type="EMBL" id="CAD7280946.1"/>
    </source>
</evidence>
<gene>
    <name evidence="1" type="ORF">NMOB1V02_LOCUS8602</name>
</gene>
<dbReference type="GO" id="GO:0000045">
    <property type="term" value="P:autophagosome assembly"/>
    <property type="evidence" value="ECO:0007669"/>
    <property type="project" value="TreeGrafter"/>
</dbReference>
<reference evidence="1" key="1">
    <citation type="submission" date="2020-11" db="EMBL/GenBank/DDBJ databases">
        <authorList>
            <person name="Tran Van P."/>
        </authorList>
    </citation>
    <scope>NUCLEOTIDE SEQUENCE</scope>
</reference>
<organism evidence="1">
    <name type="scientific">Notodromas monacha</name>
    <dbReference type="NCBI Taxonomy" id="399045"/>
    <lineage>
        <taxon>Eukaryota</taxon>
        <taxon>Metazoa</taxon>
        <taxon>Ecdysozoa</taxon>
        <taxon>Arthropoda</taxon>
        <taxon>Crustacea</taxon>
        <taxon>Oligostraca</taxon>
        <taxon>Ostracoda</taxon>
        <taxon>Podocopa</taxon>
        <taxon>Podocopida</taxon>
        <taxon>Cypridocopina</taxon>
        <taxon>Cypridoidea</taxon>
        <taxon>Cyprididae</taxon>
        <taxon>Notodromas</taxon>
    </lineage>
</organism>
<sequence>MALSCPLCRCQRTSFFCTSCVSGGDFALVRGTGGGLLVRFADMQLRLLTRQAEADEAALDCEQLLREEETFSGAAAVEQAVLDRRASVLAACFRVKAEALEKSRIDKEKIAKEIWGLRSRLRNAGVDEIARRQNLLRIRDRKAGSEAKLKSVLKLLWEERANKVRALLKLVFPITEKVESTPPCESAIESQLFEALNLTYYQGSWIDLGRTADAPEMQIVAPCLPANLDAAAFLALLSAGDTDKCTSTNCGLSFANQAVQILAHMTDSHLPCPLPLSAFLSANETLGVKCTALARLKRNIAVLCLQLGVPAKLIGVNEVLGNVRLLEVVMNEEDDPASREKVLERLADRLEIASPSEDAADVILFRRLADWSMLEQMSASTTDKRLY</sequence>
<dbReference type="GO" id="GO:0000423">
    <property type="term" value="P:mitophagy"/>
    <property type="evidence" value="ECO:0007669"/>
    <property type="project" value="TreeGrafter"/>
</dbReference>
<keyword evidence="2" id="KW-1185">Reference proteome</keyword>
<accession>A0A7R9BSU3</accession>
<proteinExistence type="predicted"/>
<dbReference type="GO" id="GO:0005776">
    <property type="term" value="C:autophagosome"/>
    <property type="evidence" value="ECO:0007669"/>
    <property type="project" value="TreeGrafter"/>
</dbReference>
<dbReference type="EMBL" id="CAJPEX010002501">
    <property type="protein sequence ID" value="CAG0921098.1"/>
    <property type="molecule type" value="Genomic_DNA"/>
</dbReference>
<dbReference type="GO" id="GO:0009267">
    <property type="term" value="P:cellular response to starvation"/>
    <property type="evidence" value="ECO:0007669"/>
    <property type="project" value="TreeGrafter"/>
</dbReference>
<name>A0A7R9BSU3_9CRUS</name>
<dbReference type="PANTHER" id="PTHR13664">
    <property type="entry name" value="BECLIN 1-ASSOCIATED AUTOPHAGY-RELATED KEY REGULATOR"/>
    <property type="match status" value="1"/>
</dbReference>
<dbReference type="AlphaFoldDB" id="A0A7R9BSU3"/>
<dbReference type="GO" id="GO:0043495">
    <property type="term" value="F:protein-membrane adaptor activity"/>
    <property type="evidence" value="ECO:0007669"/>
    <property type="project" value="TreeGrafter"/>
</dbReference>
<evidence type="ECO:0000313" key="2">
    <source>
        <dbReference type="Proteomes" id="UP000678499"/>
    </source>
</evidence>
<dbReference type="Proteomes" id="UP000678499">
    <property type="component" value="Unassembled WGS sequence"/>
</dbReference>